<accession>A0A0A9C0N5</accession>
<evidence type="ECO:0000313" key="1">
    <source>
        <dbReference type="EMBL" id="JAD66975.1"/>
    </source>
</evidence>
<reference evidence="1" key="2">
    <citation type="journal article" date="2015" name="Data Brief">
        <title>Shoot transcriptome of the giant reed, Arundo donax.</title>
        <authorList>
            <person name="Barrero R.A."/>
            <person name="Guerrero F.D."/>
            <person name="Moolhuijzen P."/>
            <person name="Goolsby J.A."/>
            <person name="Tidwell J."/>
            <person name="Bellgard S.E."/>
            <person name="Bellgard M.I."/>
        </authorList>
    </citation>
    <scope>NUCLEOTIDE SEQUENCE</scope>
    <source>
        <tissue evidence="1">Shoot tissue taken approximately 20 cm above the soil surface</tissue>
    </source>
</reference>
<reference evidence="1" key="1">
    <citation type="submission" date="2014-09" db="EMBL/GenBank/DDBJ databases">
        <authorList>
            <person name="Magalhaes I.L.F."/>
            <person name="Oliveira U."/>
            <person name="Santos F.R."/>
            <person name="Vidigal T.H.D.A."/>
            <person name="Brescovit A.D."/>
            <person name="Santos A.J."/>
        </authorList>
    </citation>
    <scope>NUCLEOTIDE SEQUENCE</scope>
    <source>
        <tissue evidence="1">Shoot tissue taken approximately 20 cm above the soil surface</tissue>
    </source>
</reference>
<sequence length="33" mass="3785">MAQQPMMIIRKVMTIAIKGMRTSLYKPSNSQVM</sequence>
<dbReference type="AlphaFoldDB" id="A0A0A9C0N5"/>
<name>A0A0A9C0N5_ARUDO</name>
<protein>
    <submittedName>
        <fullName evidence="1">Uncharacterized protein</fullName>
    </submittedName>
</protein>
<proteinExistence type="predicted"/>
<dbReference type="EMBL" id="GBRH01230920">
    <property type="protein sequence ID" value="JAD66975.1"/>
    <property type="molecule type" value="Transcribed_RNA"/>
</dbReference>
<organism evidence="1">
    <name type="scientific">Arundo donax</name>
    <name type="common">Giant reed</name>
    <name type="synonym">Donax arundinaceus</name>
    <dbReference type="NCBI Taxonomy" id="35708"/>
    <lineage>
        <taxon>Eukaryota</taxon>
        <taxon>Viridiplantae</taxon>
        <taxon>Streptophyta</taxon>
        <taxon>Embryophyta</taxon>
        <taxon>Tracheophyta</taxon>
        <taxon>Spermatophyta</taxon>
        <taxon>Magnoliopsida</taxon>
        <taxon>Liliopsida</taxon>
        <taxon>Poales</taxon>
        <taxon>Poaceae</taxon>
        <taxon>PACMAD clade</taxon>
        <taxon>Arundinoideae</taxon>
        <taxon>Arundineae</taxon>
        <taxon>Arundo</taxon>
    </lineage>
</organism>